<dbReference type="PIRSF" id="PIRSF001134">
    <property type="entry name" value="Streptogrisin"/>
    <property type="match status" value="1"/>
</dbReference>
<evidence type="ECO:0000256" key="8">
    <source>
        <dbReference type="SAM" id="SignalP"/>
    </source>
</evidence>
<comment type="similarity">
    <text evidence="1">Belongs to the peptidase S1 family.</text>
</comment>
<comment type="caution">
    <text evidence="10">The sequence shown here is derived from an EMBL/GenBank/DDBJ whole genome shotgun (WGS) entry which is preliminary data.</text>
</comment>
<evidence type="ECO:0000256" key="6">
    <source>
        <dbReference type="ARBA" id="ARBA00023145"/>
    </source>
</evidence>
<dbReference type="Pfam" id="PF02983">
    <property type="entry name" value="Pro_Al_protease"/>
    <property type="match status" value="1"/>
</dbReference>
<dbReference type="InterPro" id="IPR001316">
    <property type="entry name" value="Pept_S1A_streptogrisin"/>
</dbReference>
<dbReference type="RefSeq" id="WP_189110928.1">
    <property type="nucleotide sequence ID" value="NZ_BMMV01000026.1"/>
</dbReference>
<evidence type="ECO:0000256" key="4">
    <source>
        <dbReference type="ARBA" id="ARBA00022801"/>
    </source>
</evidence>
<dbReference type="SUPFAM" id="SSF50494">
    <property type="entry name" value="Trypsin-like serine proteases"/>
    <property type="match status" value="1"/>
</dbReference>
<dbReference type="InterPro" id="IPR009003">
    <property type="entry name" value="Peptidase_S1_PA"/>
</dbReference>
<evidence type="ECO:0000313" key="11">
    <source>
        <dbReference type="Proteomes" id="UP000660265"/>
    </source>
</evidence>
<evidence type="ECO:0000256" key="2">
    <source>
        <dbReference type="ARBA" id="ARBA00022670"/>
    </source>
</evidence>
<feature type="signal peptide" evidence="8">
    <location>
        <begin position="1"/>
        <end position="22"/>
    </location>
</feature>
<dbReference type="CDD" id="cd21112">
    <property type="entry name" value="alphaLP-like"/>
    <property type="match status" value="1"/>
</dbReference>
<evidence type="ECO:0000313" key="10">
    <source>
        <dbReference type="EMBL" id="GGK21969.1"/>
    </source>
</evidence>
<dbReference type="EMBL" id="BMMV01000026">
    <property type="protein sequence ID" value="GGK21969.1"/>
    <property type="molecule type" value="Genomic_DNA"/>
</dbReference>
<evidence type="ECO:0000256" key="5">
    <source>
        <dbReference type="ARBA" id="ARBA00022825"/>
    </source>
</evidence>
<keyword evidence="6" id="KW-0865">Zymogen</keyword>
<keyword evidence="11" id="KW-1185">Reference proteome</keyword>
<dbReference type="GO" id="GO:0006508">
    <property type="term" value="P:proteolysis"/>
    <property type="evidence" value="ECO:0007669"/>
    <property type="project" value="UniProtKB-KW"/>
</dbReference>
<evidence type="ECO:0000256" key="3">
    <source>
        <dbReference type="ARBA" id="ARBA00022729"/>
    </source>
</evidence>
<reference evidence="11" key="1">
    <citation type="journal article" date="2019" name="Int. J. Syst. Evol. Microbiol.">
        <title>The Global Catalogue of Microorganisms (GCM) 10K type strain sequencing project: providing services to taxonomists for standard genome sequencing and annotation.</title>
        <authorList>
            <consortium name="The Broad Institute Genomics Platform"/>
            <consortium name="The Broad Institute Genome Sequencing Center for Infectious Disease"/>
            <person name="Wu L."/>
            <person name="Ma J."/>
        </authorList>
    </citation>
    <scope>NUCLEOTIDE SEQUENCE [LARGE SCALE GENOMIC DNA]</scope>
    <source>
        <strain evidence="11">CGMCC 4.7275</strain>
    </source>
</reference>
<keyword evidence="4" id="KW-0378">Hydrolase</keyword>
<dbReference type="GO" id="GO:0008233">
    <property type="term" value="F:peptidase activity"/>
    <property type="evidence" value="ECO:0007669"/>
    <property type="project" value="UniProtKB-KW"/>
</dbReference>
<dbReference type="Proteomes" id="UP000660265">
    <property type="component" value="Unassembled WGS sequence"/>
</dbReference>
<dbReference type="PRINTS" id="PR00861">
    <property type="entry name" value="ALYTICPTASE"/>
</dbReference>
<keyword evidence="5" id="KW-0720">Serine protease</keyword>
<gene>
    <name evidence="10" type="ORF">GCM10011583_62480</name>
</gene>
<feature type="chain" id="PRO_5045983342" evidence="8">
    <location>
        <begin position="23"/>
        <end position="310"/>
    </location>
</feature>
<feature type="domain" description="Peptidase S1A alpha-lytic prodomain" evidence="9">
    <location>
        <begin position="40"/>
        <end position="94"/>
    </location>
</feature>
<evidence type="ECO:0000259" key="9">
    <source>
        <dbReference type="Pfam" id="PF02983"/>
    </source>
</evidence>
<sequence>MKNRHATRVRSAAVAGALVALAAGILAPGSANGRTADGTFSAVELNTVRGAVLEADVAGTAWNVDPATGKVRVSVDETVSAQEIGHIRRTAGELAGALEFERIPGELATAAGLGKPADETAPLVKGGEYIYGFDATASLGFNAVNNGQDYFVTAGHCTNDVSHWYLNPSLTTYIGPTVGSSYPGNDYGVVRYDNPTVPRPGTVRCGQSEVDITGSVEPRVGMPFRIAGYNCQTTSVQAVNVSINYGGAGAVHGLFRANACAAPADSGAASFSGSLALGLLSGGTTSCTTSGVTYWQPVSEVLTAYGLTLT</sequence>
<keyword evidence="3 8" id="KW-0732">Signal</keyword>
<name>A0ABQ2ERC3_9ACTN</name>
<proteinExistence type="inferred from homology"/>
<protein>
    <submittedName>
        <fullName evidence="10">Serine protease</fullName>
    </submittedName>
</protein>
<keyword evidence="7" id="KW-1015">Disulfide bond</keyword>
<keyword evidence="2 10" id="KW-0645">Protease</keyword>
<accession>A0ABQ2ERC3</accession>
<dbReference type="Gene3D" id="2.40.10.10">
    <property type="entry name" value="Trypsin-like serine proteases"/>
    <property type="match status" value="2"/>
</dbReference>
<dbReference type="InterPro" id="IPR043504">
    <property type="entry name" value="Peptidase_S1_PA_chymotrypsin"/>
</dbReference>
<evidence type="ECO:0000256" key="1">
    <source>
        <dbReference type="ARBA" id="ARBA00007664"/>
    </source>
</evidence>
<evidence type="ECO:0000256" key="7">
    <source>
        <dbReference type="ARBA" id="ARBA00023157"/>
    </source>
</evidence>
<organism evidence="10 11">
    <name type="scientific">Streptomyces camponoticapitis</name>
    <dbReference type="NCBI Taxonomy" id="1616125"/>
    <lineage>
        <taxon>Bacteria</taxon>
        <taxon>Bacillati</taxon>
        <taxon>Actinomycetota</taxon>
        <taxon>Actinomycetes</taxon>
        <taxon>Kitasatosporales</taxon>
        <taxon>Streptomycetaceae</taxon>
        <taxon>Streptomyces</taxon>
    </lineage>
</organism>
<dbReference type="InterPro" id="IPR004236">
    <property type="entry name" value="Pept_S1_alpha_lytic"/>
</dbReference>